<dbReference type="Gene3D" id="1.25.40.10">
    <property type="entry name" value="Tetratricopeptide repeat domain"/>
    <property type="match status" value="2"/>
</dbReference>
<organism evidence="2 3">
    <name type="scientific">Nostoc cf. commune SO-36</name>
    <dbReference type="NCBI Taxonomy" id="449208"/>
    <lineage>
        <taxon>Bacteria</taxon>
        <taxon>Bacillati</taxon>
        <taxon>Cyanobacteriota</taxon>
        <taxon>Cyanophyceae</taxon>
        <taxon>Nostocales</taxon>
        <taxon>Nostocaceae</taxon>
        <taxon>Nostoc</taxon>
    </lineage>
</organism>
<feature type="repeat" description="TPR" evidence="1">
    <location>
        <begin position="483"/>
        <end position="516"/>
    </location>
</feature>
<protein>
    <recommendedName>
        <fullName evidence="4">Tetratricopeptide repeat protein</fullName>
    </recommendedName>
</protein>
<dbReference type="Proteomes" id="UP001055453">
    <property type="component" value="Plasmid pANSO36B"/>
</dbReference>
<feature type="repeat" description="TPR" evidence="1">
    <location>
        <begin position="443"/>
        <end position="476"/>
    </location>
</feature>
<gene>
    <name evidence="2" type="ORF">ANSO36C_67270</name>
</gene>
<dbReference type="SMART" id="SM00028">
    <property type="entry name" value="TPR"/>
    <property type="match status" value="6"/>
</dbReference>
<dbReference type="EMBL" id="AP025734">
    <property type="protein sequence ID" value="BDI20925.1"/>
    <property type="molecule type" value="Genomic_DNA"/>
</dbReference>
<dbReference type="PROSITE" id="PS50005">
    <property type="entry name" value="TPR"/>
    <property type="match status" value="4"/>
</dbReference>
<feature type="repeat" description="TPR" evidence="1">
    <location>
        <begin position="403"/>
        <end position="436"/>
    </location>
</feature>
<geneLocation type="plasmid" evidence="2 3">
    <name>pANSO36B</name>
</geneLocation>
<keyword evidence="3" id="KW-1185">Reference proteome</keyword>
<evidence type="ECO:0000313" key="3">
    <source>
        <dbReference type="Proteomes" id="UP001055453"/>
    </source>
</evidence>
<dbReference type="Pfam" id="PF13424">
    <property type="entry name" value="TPR_12"/>
    <property type="match status" value="2"/>
</dbReference>
<dbReference type="PANTHER" id="PTHR10098">
    <property type="entry name" value="RAPSYN-RELATED"/>
    <property type="match status" value="1"/>
</dbReference>
<proteinExistence type="predicted"/>
<dbReference type="SUPFAM" id="SSF48452">
    <property type="entry name" value="TPR-like"/>
    <property type="match status" value="1"/>
</dbReference>
<name>A0ABM7ZCB0_NOSCO</name>
<accession>A0ABM7ZCB0</accession>
<feature type="repeat" description="TPR" evidence="1">
    <location>
        <begin position="363"/>
        <end position="396"/>
    </location>
</feature>
<dbReference type="InterPro" id="IPR019734">
    <property type="entry name" value="TPR_rpt"/>
</dbReference>
<keyword evidence="1" id="KW-0802">TPR repeat</keyword>
<evidence type="ECO:0008006" key="4">
    <source>
        <dbReference type="Google" id="ProtNLM"/>
    </source>
</evidence>
<evidence type="ECO:0000256" key="1">
    <source>
        <dbReference type="PROSITE-ProRule" id="PRU00339"/>
    </source>
</evidence>
<evidence type="ECO:0000313" key="2">
    <source>
        <dbReference type="EMBL" id="BDI20925.1"/>
    </source>
</evidence>
<dbReference type="InterPro" id="IPR011990">
    <property type="entry name" value="TPR-like_helical_dom_sf"/>
</dbReference>
<reference evidence="2" key="1">
    <citation type="submission" date="2022-04" db="EMBL/GenBank/DDBJ databases">
        <title>Complete genome sequence of a cyanobacterium, Nostoc sp. SO-36, isolated in Antarctica.</title>
        <authorList>
            <person name="Kanesaki Y."/>
            <person name="Effendi D."/>
            <person name="Sakamoto T."/>
            <person name="Ohtani S."/>
            <person name="Awai K."/>
        </authorList>
    </citation>
    <scope>NUCLEOTIDE SEQUENCE</scope>
    <source>
        <strain evidence="2">SO-36</strain>
        <plasmid evidence="2">pANSO36B</plasmid>
    </source>
</reference>
<sequence>MVGVDRAKLPKEYLDLLKLLGGHPLSLRVILPHLKTETPSQLIEALRLGLNTFSGAEEEGRDKSLTVSLDYSFTKLSEQARRHLPFLGLFSEHINVSILPAFSEINEFSQVYQTIFGENLQKSDWFRILNEAAEAGILEQISETIYKIHPALPWYLRQQLSKQHTVQEVSNLEKKLLVFYGVLATVCGQKMISKADTATNVLLTEESNLLQNLRLAERQQEWDNARLMLSALGEIYQRQNHTMEFRALRQKIIKEIDTKFEQSNEAFKLWAYLQAADAEEAFENRDIRKASNVYQKISSELARLNYQDMNVEIAVVEQGLAKIAEEQQDFKTSRTHYIKAIKILESIQNIDQDACIENANKIANIYQNLGYMADKKGCYNVAKSYYEKALKIFINNRNIYGCAGIYNNLGKIEHLQSHFEKAHDYYKQALEIYQKVGDFNKSAIIYHNLGRMAQMQQDFKTAHTFYNKALRIHEDDRDLYNASDVYQGLGEISKYQGDFDSATAYFKKALEIRFTANDWQKVSLTLNTWGQTLEAQENWNDAMEIYIHAFAIDFRYNKSWIGSRIKNLARMLKQLGESQFDTIWQEVTSEDCPEVLREAIWSARDNL</sequence>
<keyword evidence="2" id="KW-0614">Plasmid</keyword>